<keyword evidence="3" id="KW-1185">Reference proteome</keyword>
<gene>
    <name evidence="2" type="ORF">PROQFM164_S12g000071</name>
</gene>
<evidence type="ECO:0000313" key="3">
    <source>
        <dbReference type="Proteomes" id="UP000030686"/>
    </source>
</evidence>
<feature type="region of interest" description="Disordered" evidence="1">
    <location>
        <begin position="26"/>
        <end position="60"/>
    </location>
</feature>
<name>W6R9C6_PENRF</name>
<evidence type="ECO:0000313" key="2">
    <source>
        <dbReference type="EMBL" id="CDM38462.1"/>
    </source>
</evidence>
<proteinExistence type="predicted"/>
<protein>
    <submittedName>
        <fullName evidence="2">Probable transposable element</fullName>
    </submittedName>
</protein>
<reference evidence="2" key="1">
    <citation type="journal article" date="2014" name="Nat. Commun.">
        <title>Multiple recent horizontal transfers of a large genomic region in cheese making fungi.</title>
        <authorList>
            <person name="Cheeseman K."/>
            <person name="Ropars J."/>
            <person name="Renault P."/>
            <person name="Dupont J."/>
            <person name="Gouzy J."/>
            <person name="Branca A."/>
            <person name="Abraham A.L."/>
            <person name="Ceppi M."/>
            <person name="Conseiller E."/>
            <person name="Debuchy R."/>
            <person name="Malagnac F."/>
            <person name="Goarin A."/>
            <person name="Silar P."/>
            <person name="Lacoste S."/>
            <person name="Sallet E."/>
            <person name="Bensimon A."/>
            <person name="Giraud T."/>
            <person name="Brygoo Y."/>
        </authorList>
    </citation>
    <scope>NUCLEOTIDE SEQUENCE [LARGE SCALE GENOMIC DNA]</scope>
    <source>
        <strain evidence="2">FM164</strain>
    </source>
</reference>
<sequence>MVLIMVTSNCVRIGELICPVTQKNCSNSADIDSTDSREEPQGRRASHAPNFTGKELRRQTSSIKALLRTRSRSPPSPSDRALNQLVKGFRLTMQGAILLAKENKDLRAANEK</sequence>
<dbReference type="STRING" id="1365484.W6R9C6"/>
<organism evidence="2 3">
    <name type="scientific">Penicillium roqueforti (strain FM164)</name>
    <dbReference type="NCBI Taxonomy" id="1365484"/>
    <lineage>
        <taxon>Eukaryota</taxon>
        <taxon>Fungi</taxon>
        <taxon>Dikarya</taxon>
        <taxon>Ascomycota</taxon>
        <taxon>Pezizomycotina</taxon>
        <taxon>Eurotiomycetes</taxon>
        <taxon>Eurotiomycetidae</taxon>
        <taxon>Eurotiales</taxon>
        <taxon>Aspergillaceae</taxon>
        <taxon>Penicillium</taxon>
    </lineage>
</organism>
<dbReference type="AlphaFoldDB" id="W6R9C6"/>
<dbReference type="Proteomes" id="UP000030686">
    <property type="component" value="Unassembled WGS sequence"/>
</dbReference>
<accession>W6R9C6</accession>
<dbReference type="EMBL" id="HG792026">
    <property type="protein sequence ID" value="CDM38462.1"/>
    <property type="molecule type" value="Genomic_DNA"/>
</dbReference>
<evidence type="ECO:0000256" key="1">
    <source>
        <dbReference type="SAM" id="MobiDB-lite"/>
    </source>
</evidence>